<name>A0A8S1F6F2_9PELO</name>
<comment type="caution">
    <text evidence="2">The sequence shown here is derived from an EMBL/GenBank/DDBJ whole genome shotgun (WGS) entry which is preliminary data.</text>
</comment>
<dbReference type="AlphaFoldDB" id="A0A8S1F6F2"/>
<feature type="domain" description="Mos1 transposase HTH" evidence="1">
    <location>
        <begin position="13"/>
        <end position="61"/>
    </location>
</feature>
<evidence type="ECO:0000313" key="3">
    <source>
        <dbReference type="Proteomes" id="UP000494206"/>
    </source>
</evidence>
<dbReference type="Pfam" id="PF17906">
    <property type="entry name" value="HTH_48"/>
    <property type="match status" value="1"/>
</dbReference>
<gene>
    <name evidence="2" type="ORF">CBOVIS_LOCUS9611</name>
</gene>
<dbReference type="OrthoDB" id="5872915at2759"/>
<dbReference type="EMBL" id="CADEPM010000006">
    <property type="protein sequence ID" value="CAB3407727.1"/>
    <property type="molecule type" value="Genomic_DNA"/>
</dbReference>
<dbReference type="Proteomes" id="UP000494206">
    <property type="component" value="Unassembled WGS sequence"/>
</dbReference>
<reference evidence="2 3" key="1">
    <citation type="submission" date="2020-04" db="EMBL/GenBank/DDBJ databases">
        <authorList>
            <person name="Laetsch R D."/>
            <person name="Stevens L."/>
            <person name="Kumar S."/>
            <person name="Blaxter L. M."/>
        </authorList>
    </citation>
    <scope>NUCLEOTIDE SEQUENCE [LARGE SCALE GENOMIC DNA]</scope>
</reference>
<evidence type="ECO:0000259" key="1">
    <source>
        <dbReference type="Pfam" id="PF17906"/>
    </source>
</evidence>
<evidence type="ECO:0000313" key="2">
    <source>
        <dbReference type="EMBL" id="CAB3407727.1"/>
    </source>
</evidence>
<dbReference type="InterPro" id="IPR041426">
    <property type="entry name" value="Mos1_HTH"/>
</dbReference>
<proteinExistence type="predicted"/>
<keyword evidence="3" id="KW-1185">Reference proteome</keyword>
<dbReference type="Gene3D" id="1.10.10.1450">
    <property type="match status" value="1"/>
</dbReference>
<accession>A0A8S1F6F2</accession>
<sequence>MGTLHLYNMLSDEQIRVVLLHEYKLTRCAEVAYHNISLVWGPDAVAFGDVQAWFRKFANGDMSLENEPNDFRTYEI</sequence>
<organism evidence="2 3">
    <name type="scientific">Caenorhabditis bovis</name>
    <dbReference type="NCBI Taxonomy" id="2654633"/>
    <lineage>
        <taxon>Eukaryota</taxon>
        <taxon>Metazoa</taxon>
        <taxon>Ecdysozoa</taxon>
        <taxon>Nematoda</taxon>
        <taxon>Chromadorea</taxon>
        <taxon>Rhabditida</taxon>
        <taxon>Rhabditina</taxon>
        <taxon>Rhabditomorpha</taxon>
        <taxon>Rhabditoidea</taxon>
        <taxon>Rhabditidae</taxon>
        <taxon>Peloderinae</taxon>
        <taxon>Caenorhabditis</taxon>
    </lineage>
</organism>
<protein>
    <recommendedName>
        <fullName evidence="1">Mos1 transposase HTH domain-containing protein</fullName>
    </recommendedName>
</protein>